<protein>
    <submittedName>
        <fullName evidence="1">Uncharacterized protein</fullName>
    </submittedName>
</protein>
<organism evidence="1 2">
    <name type="scientific">Geofilum rubicundum JCM 15548</name>
    <dbReference type="NCBI Taxonomy" id="1236989"/>
    <lineage>
        <taxon>Bacteria</taxon>
        <taxon>Pseudomonadati</taxon>
        <taxon>Bacteroidota</taxon>
        <taxon>Bacteroidia</taxon>
        <taxon>Marinilabiliales</taxon>
        <taxon>Marinilabiliaceae</taxon>
        <taxon>Geofilum</taxon>
    </lineage>
</organism>
<name>A0A0E9LTY3_9BACT</name>
<proteinExistence type="predicted"/>
<reference evidence="1 2" key="1">
    <citation type="journal article" date="2015" name="Microbes Environ.">
        <title>Distribution and evolution of nitrogen fixation genes in the phylum bacteroidetes.</title>
        <authorList>
            <person name="Inoue J."/>
            <person name="Oshima K."/>
            <person name="Suda W."/>
            <person name="Sakamoto M."/>
            <person name="Iino T."/>
            <person name="Noda S."/>
            <person name="Hongoh Y."/>
            <person name="Hattori M."/>
            <person name="Ohkuma M."/>
        </authorList>
    </citation>
    <scope>NUCLEOTIDE SEQUENCE [LARGE SCALE GENOMIC DNA]</scope>
    <source>
        <strain evidence="1">JCM 15548</strain>
    </source>
</reference>
<keyword evidence="2" id="KW-1185">Reference proteome</keyword>
<evidence type="ECO:0000313" key="1">
    <source>
        <dbReference type="EMBL" id="GAO28758.1"/>
    </source>
</evidence>
<dbReference type="AlphaFoldDB" id="A0A0E9LTY3"/>
<gene>
    <name evidence="1" type="ORF">JCM15548_1883</name>
</gene>
<comment type="caution">
    <text evidence="1">The sequence shown here is derived from an EMBL/GenBank/DDBJ whole genome shotgun (WGS) entry which is preliminary data.</text>
</comment>
<sequence>MNFYQNFSKNLKFNTPYHLWKCSQNNKNILASLHFGKMERILQIIHYLCKKNR</sequence>
<evidence type="ECO:0000313" key="2">
    <source>
        <dbReference type="Proteomes" id="UP000032900"/>
    </source>
</evidence>
<dbReference type="Proteomes" id="UP000032900">
    <property type="component" value="Unassembled WGS sequence"/>
</dbReference>
<accession>A0A0E9LTY3</accession>
<dbReference type="EMBL" id="BAZW01000004">
    <property type="protein sequence ID" value="GAO28758.1"/>
    <property type="molecule type" value="Genomic_DNA"/>
</dbReference>
<dbReference type="STRING" id="1236989.JCM15548_1883"/>